<dbReference type="GO" id="GO:0003824">
    <property type="term" value="F:catalytic activity"/>
    <property type="evidence" value="ECO:0007669"/>
    <property type="project" value="UniProtKB-ARBA"/>
</dbReference>
<reference evidence="3" key="2">
    <citation type="submission" date="2016-01" db="EMBL/GenBank/DDBJ databases">
        <title>First complete genome sequence of a species in the genus Microterricola, an extremophilic cold active enzyme producing strain ERGS5:02 isolated from Sikkim Himalaya.</title>
        <authorList>
            <person name="Kumar R."/>
            <person name="Singh D."/>
            <person name="Swarnkar M.K."/>
        </authorList>
    </citation>
    <scope>NUCLEOTIDE SEQUENCE [LARGE SCALE GENOMIC DNA]</scope>
    <source>
        <strain evidence="3">ERGS5:02</strain>
    </source>
</reference>
<evidence type="ECO:0000259" key="1">
    <source>
        <dbReference type="Pfam" id="PF12697"/>
    </source>
</evidence>
<reference evidence="2 3" key="1">
    <citation type="journal article" date="2016" name="J. Biotechnol.">
        <title>First complete genome sequence of a species in the genus Microterricola, an extremophilic cold active enzyme producing bacterial strain ERGS5:02 isolated from Sikkim Himalaya.</title>
        <authorList>
            <person name="Himanshu"/>
            <person name="Swarnkar M.K."/>
            <person name="Singh D."/>
            <person name="Kumar R."/>
        </authorList>
    </citation>
    <scope>NUCLEOTIDE SEQUENCE [LARGE SCALE GENOMIC DNA]</scope>
    <source>
        <strain evidence="2 3">ERGS5:02</strain>
    </source>
</reference>
<dbReference type="InterPro" id="IPR029058">
    <property type="entry name" value="AB_hydrolase_fold"/>
</dbReference>
<dbReference type="SUPFAM" id="SSF53474">
    <property type="entry name" value="alpha/beta-Hydrolases"/>
    <property type="match status" value="1"/>
</dbReference>
<dbReference type="AlphaFoldDB" id="A0A0Y0NZQ1"/>
<sequence length="217" mass="23032">MWHQPAHWSLVQQLLAARGVTVITPTLHRGSLDADIHVVQQRIDACARPPVILGHSYGGSVISGVESAHHLVYVAAFVPDVGESSAALGGSEPLVNAALVRNADGSTFVNPVKARSLLFADCDDAGADWAIVLLRNQAPGHGRGVARLAAWRSVESTYVLCAQDRALDPRVQASMSLRCTDVVRLDSSHSPFVSRPEVLADLLAAMAGERATATPSY</sequence>
<dbReference type="PANTHER" id="PTHR37017">
    <property type="entry name" value="AB HYDROLASE-1 DOMAIN-CONTAINING PROTEIN-RELATED"/>
    <property type="match status" value="1"/>
</dbReference>
<evidence type="ECO:0000313" key="3">
    <source>
        <dbReference type="Proteomes" id="UP000058305"/>
    </source>
</evidence>
<keyword evidence="3" id="KW-1185">Reference proteome</keyword>
<feature type="domain" description="AB hydrolase-1" evidence="1">
    <location>
        <begin position="2"/>
        <end position="201"/>
    </location>
</feature>
<proteinExistence type="predicted"/>
<dbReference type="InterPro" id="IPR052897">
    <property type="entry name" value="Sec-Metab_Biosynth_Hydrolase"/>
</dbReference>
<accession>A0A0Y0NZQ1</accession>
<dbReference type="Proteomes" id="UP000058305">
    <property type="component" value="Chromosome"/>
</dbReference>
<dbReference type="Pfam" id="PF12697">
    <property type="entry name" value="Abhydrolase_6"/>
    <property type="match status" value="1"/>
</dbReference>
<organism evidence="2 3">
    <name type="scientific">Microterricola viridarii</name>
    <dbReference type="NCBI Taxonomy" id="412690"/>
    <lineage>
        <taxon>Bacteria</taxon>
        <taxon>Bacillati</taxon>
        <taxon>Actinomycetota</taxon>
        <taxon>Actinomycetes</taxon>
        <taxon>Micrococcales</taxon>
        <taxon>Microbacteriaceae</taxon>
        <taxon>Microterricola</taxon>
    </lineage>
</organism>
<dbReference type="KEGG" id="mvd:AWU67_06070"/>
<dbReference type="Gene3D" id="3.40.50.1820">
    <property type="entry name" value="alpha/beta hydrolase"/>
    <property type="match status" value="1"/>
</dbReference>
<evidence type="ECO:0000313" key="2">
    <source>
        <dbReference type="EMBL" id="AMB60374.1"/>
    </source>
</evidence>
<gene>
    <name evidence="2" type="ORF">AWU67_06070</name>
</gene>
<dbReference type="InterPro" id="IPR000073">
    <property type="entry name" value="AB_hydrolase_1"/>
</dbReference>
<name>A0A0Y0NZQ1_9MICO</name>
<dbReference type="EMBL" id="CP014145">
    <property type="protein sequence ID" value="AMB60374.1"/>
    <property type="molecule type" value="Genomic_DNA"/>
</dbReference>
<protein>
    <recommendedName>
        <fullName evidence="1">AB hydrolase-1 domain-containing protein</fullName>
    </recommendedName>
</protein>
<dbReference type="PANTHER" id="PTHR37017:SF11">
    <property type="entry name" value="ESTERASE_LIPASE_THIOESTERASE DOMAIN-CONTAINING PROTEIN"/>
    <property type="match status" value="1"/>
</dbReference>